<feature type="domain" description="EamA" evidence="2">
    <location>
        <begin position="145"/>
        <end position="274"/>
    </location>
</feature>
<dbReference type="AlphaFoldDB" id="A0A6N9T5F4"/>
<evidence type="ECO:0000313" key="4">
    <source>
        <dbReference type="Proteomes" id="UP000469011"/>
    </source>
</evidence>
<protein>
    <submittedName>
        <fullName evidence="3">EamA family transporter</fullName>
    </submittedName>
</protein>
<dbReference type="InterPro" id="IPR000620">
    <property type="entry name" value="EamA_dom"/>
</dbReference>
<dbReference type="GO" id="GO:0016020">
    <property type="term" value="C:membrane"/>
    <property type="evidence" value="ECO:0007669"/>
    <property type="project" value="InterPro"/>
</dbReference>
<feature type="transmembrane region" description="Helical" evidence="1">
    <location>
        <begin position="258"/>
        <end position="276"/>
    </location>
</feature>
<dbReference type="SUPFAM" id="SSF103481">
    <property type="entry name" value="Multidrug resistance efflux transporter EmrE"/>
    <property type="match status" value="2"/>
</dbReference>
<organism evidence="3 4">
    <name type="scientific">Jiella pacifica</name>
    <dbReference type="NCBI Taxonomy" id="2696469"/>
    <lineage>
        <taxon>Bacteria</taxon>
        <taxon>Pseudomonadati</taxon>
        <taxon>Pseudomonadota</taxon>
        <taxon>Alphaproteobacteria</taxon>
        <taxon>Hyphomicrobiales</taxon>
        <taxon>Aurantimonadaceae</taxon>
        <taxon>Jiella</taxon>
    </lineage>
</organism>
<keyword evidence="4" id="KW-1185">Reference proteome</keyword>
<comment type="caution">
    <text evidence="3">The sequence shown here is derived from an EMBL/GenBank/DDBJ whole genome shotgun (WGS) entry which is preliminary data.</text>
</comment>
<reference evidence="3 4" key="1">
    <citation type="submission" date="2020-01" db="EMBL/GenBank/DDBJ databases">
        <title>Jiella pacifica sp. nov.</title>
        <authorList>
            <person name="Xue Z."/>
            <person name="Zhu S."/>
            <person name="Chen J."/>
            <person name="Yang J."/>
        </authorList>
    </citation>
    <scope>NUCLEOTIDE SEQUENCE [LARGE SCALE GENOMIC DNA]</scope>
    <source>
        <strain evidence="3 4">40Bstr34</strain>
    </source>
</reference>
<dbReference type="Pfam" id="PF00892">
    <property type="entry name" value="EamA"/>
    <property type="match status" value="2"/>
</dbReference>
<gene>
    <name evidence="3" type="ORF">GTK09_19545</name>
</gene>
<dbReference type="RefSeq" id="WP_163465121.1">
    <property type="nucleotide sequence ID" value="NZ_JAAAMG010000019.1"/>
</dbReference>
<proteinExistence type="predicted"/>
<name>A0A6N9T5F4_9HYPH</name>
<evidence type="ECO:0000256" key="1">
    <source>
        <dbReference type="SAM" id="Phobius"/>
    </source>
</evidence>
<feature type="transmembrane region" description="Helical" evidence="1">
    <location>
        <begin position="236"/>
        <end position="252"/>
    </location>
</feature>
<evidence type="ECO:0000259" key="2">
    <source>
        <dbReference type="Pfam" id="PF00892"/>
    </source>
</evidence>
<keyword evidence="1" id="KW-1133">Transmembrane helix</keyword>
<dbReference type="Gene3D" id="1.10.3730.20">
    <property type="match status" value="1"/>
</dbReference>
<feature type="transmembrane region" description="Helical" evidence="1">
    <location>
        <begin position="30"/>
        <end position="48"/>
    </location>
</feature>
<feature type="transmembrane region" description="Helical" evidence="1">
    <location>
        <begin position="203"/>
        <end position="224"/>
    </location>
</feature>
<keyword evidence="1" id="KW-0472">Membrane</keyword>
<feature type="transmembrane region" description="Helical" evidence="1">
    <location>
        <begin position="146"/>
        <end position="167"/>
    </location>
</feature>
<feature type="transmembrane region" description="Helical" evidence="1">
    <location>
        <begin position="94"/>
        <end position="113"/>
    </location>
</feature>
<keyword evidence="1" id="KW-0812">Transmembrane</keyword>
<feature type="transmembrane region" description="Helical" evidence="1">
    <location>
        <begin position="68"/>
        <end position="88"/>
    </location>
</feature>
<sequence>MQTGIILAFAAYLAFACGDATIKAVGDRLPIFEVGFFLSLIALLPALFTKRPEDNWSNVFVPKRPGLLAVRMVSGTLGGILGVVAFTTLPLAEAYALIFLLPIFVTVFSWLVLKEEIGWRRWLAVLGGLIGVLLVVRPGFREVLPGHFAAVGVAICGAITVIVLRVLGPSERRVTLIGAVLVAATLVNGLLMLPEYVAPSRDLWPLLVFGGLVVGIGHLLLVLATRFASAARVAPTQYSQIVWATVMGVMFFEEFPDGIAMAGMALVAVSGLFTFVREKEKTVWPDKTPLVRNR</sequence>
<feature type="transmembrane region" description="Helical" evidence="1">
    <location>
        <begin position="174"/>
        <end position="191"/>
    </location>
</feature>
<feature type="transmembrane region" description="Helical" evidence="1">
    <location>
        <begin position="122"/>
        <end position="140"/>
    </location>
</feature>
<dbReference type="PANTHER" id="PTHR22911">
    <property type="entry name" value="ACYL-MALONYL CONDENSING ENZYME-RELATED"/>
    <property type="match status" value="1"/>
</dbReference>
<dbReference type="PANTHER" id="PTHR22911:SF135">
    <property type="entry name" value="BLR4310 PROTEIN"/>
    <property type="match status" value="1"/>
</dbReference>
<evidence type="ECO:0000313" key="3">
    <source>
        <dbReference type="EMBL" id="NDW06617.1"/>
    </source>
</evidence>
<accession>A0A6N9T5F4</accession>
<dbReference type="InterPro" id="IPR037185">
    <property type="entry name" value="EmrE-like"/>
</dbReference>
<dbReference type="EMBL" id="JAAAMG010000019">
    <property type="protein sequence ID" value="NDW06617.1"/>
    <property type="molecule type" value="Genomic_DNA"/>
</dbReference>
<feature type="domain" description="EamA" evidence="2">
    <location>
        <begin position="3"/>
        <end position="136"/>
    </location>
</feature>
<dbReference type="Proteomes" id="UP000469011">
    <property type="component" value="Unassembled WGS sequence"/>
</dbReference>